<comment type="similarity">
    <text evidence="1">Belongs to the adrenodoxin/putidaredoxin family.</text>
</comment>
<dbReference type="Gene3D" id="3.10.20.30">
    <property type="match status" value="1"/>
</dbReference>
<evidence type="ECO:0000313" key="8">
    <source>
        <dbReference type="EMBL" id="GAA4400338.1"/>
    </source>
</evidence>
<evidence type="ECO:0000256" key="6">
    <source>
        <dbReference type="ARBA" id="ARBA00034078"/>
    </source>
</evidence>
<reference evidence="9" key="1">
    <citation type="journal article" date="2019" name="Int. J. Syst. Evol. Microbiol.">
        <title>The Global Catalogue of Microorganisms (GCM) 10K type strain sequencing project: providing services to taxonomists for standard genome sequencing and annotation.</title>
        <authorList>
            <consortium name="The Broad Institute Genomics Platform"/>
            <consortium name="The Broad Institute Genome Sequencing Center for Infectious Disease"/>
            <person name="Wu L."/>
            <person name="Ma J."/>
        </authorList>
    </citation>
    <scope>NUCLEOTIDE SEQUENCE [LARGE SCALE GENOMIC DNA]</scope>
    <source>
        <strain evidence="9">JCM 17925</strain>
    </source>
</reference>
<dbReference type="InterPro" id="IPR001055">
    <property type="entry name" value="Adrenodoxin-like"/>
</dbReference>
<evidence type="ECO:0000256" key="2">
    <source>
        <dbReference type="ARBA" id="ARBA00022714"/>
    </source>
</evidence>
<proteinExistence type="inferred from homology"/>
<sequence>MIQFTIEDRTGDRQTLDIPEGINLSLMEVLKASEYNILATCGGMALCATCHVQVLEGLDDLPSQTDAELDMLDTLPDAGSDSRLACQIRVDESLEGAVFRLVAEEEY</sequence>
<evidence type="ECO:0000313" key="9">
    <source>
        <dbReference type="Proteomes" id="UP001500936"/>
    </source>
</evidence>
<evidence type="ECO:0000259" key="7">
    <source>
        <dbReference type="PROSITE" id="PS51085"/>
    </source>
</evidence>
<evidence type="ECO:0000256" key="5">
    <source>
        <dbReference type="ARBA" id="ARBA00023014"/>
    </source>
</evidence>
<dbReference type="Proteomes" id="UP001500936">
    <property type="component" value="Unassembled WGS sequence"/>
</dbReference>
<feature type="domain" description="2Fe-2S ferredoxin-type" evidence="7">
    <location>
        <begin position="1"/>
        <end position="105"/>
    </location>
</feature>
<evidence type="ECO:0000256" key="1">
    <source>
        <dbReference type="ARBA" id="ARBA00010914"/>
    </source>
</evidence>
<name>A0ABP8K469_9BACT</name>
<dbReference type="InterPro" id="IPR012675">
    <property type="entry name" value="Beta-grasp_dom_sf"/>
</dbReference>
<organism evidence="8 9">
    <name type="scientific">Nibrella viscosa</name>
    <dbReference type="NCBI Taxonomy" id="1084524"/>
    <lineage>
        <taxon>Bacteria</taxon>
        <taxon>Pseudomonadati</taxon>
        <taxon>Bacteroidota</taxon>
        <taxon>Cytophagia</taxon>
        <taxon>Cytophagales</taxon>
        <taxon>Spirosomataceae</taxon>
        <taxon>Nibrella</taxon>
    </lineage>
</organism>
<dbReference type="PANTHER" id="PTHR23426">
    <property type="entry name" value="FERREDOXIN/ADRENODOXIN"/>
    <property type="match status" value="1"/>
</dbReference>
<dbReference type="InterPro" id="IPR001041">
    <property type="entry name" value="2Fe-2S_ferredoxin-type"/>
</dbReference>
<keyword evidence="4" id="KW-0408">Iron</keyword>
<keyword evidence="5" id="KW-0411">Iron-sulfur</keyword>
<keyword evidence="2" id="KW-0001">2Fe-2S</keyword>
<dbReference type="Pfam" id="PF00111">
    <property type="entry name" value="Fer2"/>
    <property type="match status" value="1"/>
</dbReference>
<dbReference type="PANTHER" id="PTHR23426:SF65">
    <property type="entry name" value="FERREDOXIN-2, MITOCHONDRIAL"/>
    <property type="match status" value="1"/>
</dbReference>
<dbReference type="EMBL" id="BAABHB010000002">
    <property type="protein sequence ID" value="GAA4400338.1"/>
    <property type="molecule type" value="Genomic_DNA"/>
</dbReference>
<keyword evidence="9" id="KW-1185">Reference proteome</keyword>
<dbReference type="CDD" id="cd00207">
    <property type="entry name" value="fer2"/>
    <property type="match status" value="1"/>
</dbReference>
<dbReference type="SUPFAM" id="SSF54292">
    <property type="entry name" value="2Fe-2S ferredoxin-like"/>
    <property type="match status" value="1"/>
</dbReference>
<comment type="cofactor">
    <cofactor evidence="6">
        <name>[2Fe-2S] cluster</name>
        <dbReference type="ChEBI" id="CHEBI:190135"/>
    </cofactor>
</comment>
<dbReference type="InterPro" id="IPR036010">
    <property type="entry name" value="2Fe-2S_ferredoxin-like_sf"/>
</dbReference>
<evidence type="ECO:0000256" key="3">
    <source>
        <dbReference type="ARBA" id="ARBA00022723"/>
    </source>
</evidence>
<gene>
    <name evidence="8" type="ORF">GCM10023187_13390</name>
</gene>
<comment type="caution">
    <text evidence="8">The sequence shown here is derived from an EMBL/GenBank/DDBJ whole genome shotgun (WGS) entry which is preliminary data.</text>
</comment>
<accession>A0ABP8K469</accession>
<dbReference type="PRINTS" id="PR00355">
    <property type="entry name" value="ADRENODOXIN"/>
</dbReference>
<protein>
    <submittedName>
        <fullName evidence="8">2Fe-2S iron-sulfur cluster-binding protein</fullName>
    </submittedName>
</protein>
<evidence type="ECO:0000256" key="4">
    <source>
        <dbReference type="ARBA" id="ARBA00023004"/>
    </source>
</evidence>
<dbReference type="RefSeq" id="WP_345265237.1">
    <property type="nucleotide sequence ID" value="NZ_BAABHB010000002.1"/>
</dbReference>
<dbReference type="PROSITE" id="PS51085">
    <property type="entry name" value="2FE2S_FER_2"/>
    <property type="match status" value="1"/>
</dbReference>
<keyword evidence="3" id="KW-0479">Metal-binding</keyword>